<proteinExistence type="predicted"/>
<dbReference type="PANTHER" id="PTHR23026:SF123">
    <property type="entry name" value="NAD(P)H NITROREDUCTASE RV3131-RELATED"/>
    <property type="match status" value="1"/>
</dbReference>
<reference evidence="1 2" key="1">
    <citation type="submission" date="2020-07" db="EMBL/GenBank/DDBJ databases">
        <authorList>
            <person name="Zhuang K."/>
            <person name="Ran Y."/>
        </authorList>
    </citation>
    <scope>NUCLEOTIDE SEQUENCE [LARGE SCALE GENOMIC DNA]</scope>
    <source>
        <strain evidence="1 2">WCH-YHL-001</strain>
    </source>
</reference>
<gene>
    <name evidence="1" type="ORF">H0264_24765</name>
</gene>
<dbReference type="PANTHER" id="PTHR23026">
    <property type="entry name" value="NADPH NITROREDUCTASE"/>
    <property type="match status" value="1"/>
</dbReference>
<dbReference type="RefSeq" id="WP_181579756.1">
    <property type="nucleotide sequence ID" value="NZ_CP059399.1"/>
</dbReference>
<sequence length="330" mass="35666">MSAVPSSDTIERCVRLAGRAPSLHNSQPWHWVFDGSVLRLYSVAGRLLPVTDDSGRQLLLSCGVALGHLRAALAASGWHALVAYFPDPAHRRHVATIDFVPSPIVTDADLDQVSAIERRHTDRLPFAPPEGWTDFAIVLRALIDPADAIVTVLPAQARPELARASRMTAALRRHDSSYQAELRWWAGHELDSEGIPPGALVSAEERGRVALGRDLPVIAGPPRRAELGNDRAALLVLSTAADSPADLVRCGEALSTVLLECTVAGYATCPLTHMTELPRSRFVLRELIGGSGHPQVLIRVGQAPTGAERTPTPRRPLTEIFEVTTPGRTH</sequence>
<dbReference type="EMBL" id="CP059399">
    <property type="protein sequence ID" value="QLY28550.1"/>
    <property type="molecule type" value="Genomic_DNA"/>
</dbReference>
<dbReference type="NCBIfam" id="NF047509">
    <property type="entry name" value="Rv3131_FMN_oxido"/>
    <property type="match status" value="1"/>
</dbReference>
<dbReference type="SUPFAM" id="SSF55469">
    <property type="entry name" value="FMN-dependent nitroreductase-like"/>
    <property type="match status" value="2"/>
</dbReference>
<dbReference type="Gene3D" id="3.40.109.10">
    <property type="entry name" value="NADH Oxidase"/>
    <property type="match status" value="2"/>
</dbReference>
<dbReference type="Proteomes" id="UP000515512">
    <property type="component" value="Chromosome"/>
</dbReference>
<protein>
    <submittedName>
        <fullName evidence="1">Nitroreductase family protein</fullName>
    </submittedName>
</protein>
<organism evidence="1 2">
    <name type="scientific">Nocardia huaxiensis</name>
    <dbReference type="NCBI Taxonomy" id="2755382"/>
    <lineage>
        <taxon>Bacteria</taxon>
        <taxon>Bacillati</taxon>
        <taxon>Actinomycetota</taxon>
        <taxon>Actinomycetes</taxon>
        <taxon>Mycobacteriales</taxon>
        <taxon>Nocardiaceae</taxon>
        <taxon>Nocardia</taxon>
    </lineage>
</organism>
<evidence type="ECO:0000313" key="2">
    <source>
        <dbReference type="Proteomes" id="UP000515512"/>
    </source>
</evidence>
<dbReference type="AlphaFoldDB" id="A0A7D6VFQ1"/>
<dbReference type="InterPro" id="IPR000415">
    <property type="entry name" value="Nitroreductase-like"/>
</dbReference>
<dbReference type="InterPro" id="IPR050627">
    <property type="entry name" value="Nitroreductase/BluB"/>
</dbReference>
<keyword evidence="2" id="KW-1185">Reference proteome</keyword>
<name>A0A7D6VFQ1_9NOCA</name>
<dbReference type="GO" id="GO:0016491">
    <property type="term" value="F:oxidoreductase activity"/>
    <property type="evidence" value="ECO:0007669"/>
    <property type="project" value="InterPro"/>
</dbReference>
<dbReference type="KEGG" id="nhu:H0264_24765"/>
<evidence type="ECO:0000313" key="1">
    <source>
        <dbReference type="EMBL" id="QLY28550.1"/>
    </source>
</evidence>
<accession>A0A7D6VFQ1</accession>